<dbReference type="Pfam" id="PF00378">
    <property type="entry name" value="ECH_1"/>
    <property type="match status" value="1"/>
</dbReference>
<evidence type="ECO:0000256" key="1">
    <source>
        <dbReference type="ARBA" id="ARBA00005254"/>
    </source>
</evidence>
<proteinExistence type="inferred from homology"/>
<dbReference type="PANTHER" id="PTHR42964">
    <property type="entry name" value="ENOYL-COA HYDRATASE"/>
    <property type="match status" value="1"/>
</dbReference>
<name>A0A2W7N4U9_9RHOB</name>
<dbReference type="EMBL" id="QKZL01000011">
    <property type="protein sequence ID" value="PZX15101.1"/>
    <property type="molecule type" value="Genomic_DNA"/>
</dbReference>
<comment type="similarity">
    <text evidence="1">Belongs to the enoyl-CoA hydratase/isomerase family.</text>
</comment>
<dbReference type="InterPro" id="IPR001753">
    <property type="entry name" value="Enoyl-CoA_hydra/iso"/>
</dbReference>
<dbReference type="PANTHER" id="PTHR42964:SF1">
    <property type="entry name" value="POLYKETIDE BIOSYNTHESIS ENOYL-COA HYDRATASE PKSH-RELATED"/>
    <property type="match status" value="1"/>
</dbReference>
<evidence type="ECO:0000313" key="2">
    <source>
        <dbReference type="EMBL" id="PZX15101.1"/>
    </source>
</evidence>
<dbReference type="GO" id="GO:0003824">
    <property type="term" value="F:catalytic activity"/>
    <property type="evidence" value="ECO:0007669"/>
    <property type="project" value="UniProtKB-ARBA"/>
</dbReference>
<comment type="caution">
    <text evidence="2">The sequence shown here is derived from an EMBL/GenBank/DDBJ whole genome shotgun (WGS) entry which is preliminary data.</text>
</comment>
<gene>
    <name evidence="2" type="ORF">LX81_02690</name>
</gene>
<dbReference type="OrthoDB" id="7619812at2"/>
<evidence type="ECO:0000313" key="3">
    <source>
        <dbReference type="Proteomes" id="UP000248916"/>
    </source>
</evidence>
<organism evidence="2 3">
    <name type="scientific">Palleronia aestuarii</name>
    <dbReference type="NCBI Taxonomy" id="568105"/>
    <lineage>
        <taxon>Bacteria</taxon>
        <taxon>Pseudomonadati</taxon>
        <taxon>Pseudomonadota</taxon>
        <taxon>Alphaproteobacteria</taxon>
        <taxon>Rhodobacterales</taxon>
        <taxon>Roseobacteraceae</taxon>
        <taxon>Palleronia</taxon>
    </lineage>
</organism>
<reference evidence="2 3" key="1">
    <citation type="submission" date="2018-06" db="EMBL/GenBank/DDBJ databases">
        <title>Genomic Encyclopedia of Archaeal and Bacterial Type Strains, Phase II (KMG-II): from individual species to whole genera.</title>
        <authorList>
            <person name="Goeker M."/>
        </authorList>
    </citation>
    <scope>NUCLEOTIDE SEQUENCE [LARGE SCALE GENOMIC DNA]</scope>
    <source>
        <strain evidence="2 3">DSM 22009</strain>
    </source>
</reference>
<dbReference type="SUPFAM" id="SSF52096">
    <property type="entry name" value="ClpP/crotonase"/>
    <property type="match status" value="1"/>
</dbReference>
<dbReference type="InterPro" id="IPR014748">
    <property type="entry name" value="Enoyl-CoA_hydra_C"/>
</dbReference>
<sequence>MTHTDTGRAHVRVERFCRIAVLRMTRPETRNSLDAAMREALLQAIGALNDDPAIDAMVLAGSGRAFCAGGDLNTMMRMTPEQAEGRIRAAHALPRCIHNSAKPIVAAVEGACAGAGLGLAAVCDLLVAGTAARFVTAFEKVGLMPDVGAAWSVTARIGPQAARRLFLLGGTLDASKAHEMGLVDTLAPEGRAEAEAVDLAERLARTAPGTRRCVREIFREPPASLEDALRFEAAHQPTLYLSADLHEGIAAFREKRDPVWRDA</sequence>
<dbReference type="Gene3D" id="1.10.12.10">
    <property type="entry name" value="Lyase 2-enoyl-coa Hydratase, Chain A, domain 2"/>
    <property type="match status" value="1"/>
</dbReference>
<dbReference type="Gene3D" id="3.90.226.10">
    <property type="entry name" value="2-enoyl-CoA Hydratase, Chain A, domain 1"/>
    <property type="match status" value="1"/>
</dbReference>
<dbReference type="AlphaFoldDB" id="A0A2W7N4U9"/>
<protein>
    <submittedName>
        <fullName evidence="2">Enoyl-CoA hydratase/carnithine racemase</fullName>
    </submittedName>
</protein>
<accession>A0A2W7N4U9</accession>
<dbReference type="InterPro" id="IPR051683">
    <property type="entry name" value="Enoyl-CoA_Hydratase/Isomerase"/>
</dbReference>
<dbReference type="CDD" id="cd06558">
    <property type="entry name" value="crotonase-like"/>
    <property type="match status" value="1"/>
</dbReference>
<dbReference type="RefSeq" id="WP_111537808.1">
    <property type="nucleotide sequence ID" value="NZ_QKZL01000011.1"/>
</dbReference>
<dbReference type="Proteomes" id="UP000248916">
    <property type="component" value="Unassembled WGS sequence"/>
</dbReference>
<keyword evidence="3" id="KW-1185">Reference proteome</keyword>
<dbReference type="InterPro" id="IPR029045">
    <property type="entry name" value="ClpP/crotonase-like_dom_sf"/>
</dbReference>